<keyword evidence="1" id="KW-0812">Transmembrane</keyword>
<name>A0A3B0TRN4_9ZZZZ</name>
<evidence type="ECO:0000259" key="2">
    <source>
        <dbReference type="Pfam" id="PF04972"/>
    </source>
</evidence>
<gene>
    <name evidence="4" type="ORF">MNBD_ALPHA11-427</name>
</gene>
<proteinExistence type="predicted"/>
<keyword evidence="1" id="KW-1133">Transmembrane helix</keyword>
<dbReference type="Pfam" id="PF04972">
    <property type="entry name" value="BON"/>
    <property type="match status" value="1"/>
</dbReference>
<protein>
    <recommendedName>
        <fullName evidence="5">BON domain-containing protein</fullName>
    </recommendedName>
</protein>
<dbReference type="InterPro" id="IPR032789">
    <property type="entry name" value="T2SS-T3SS_pil_N"/>
</dbReference>
<organism evidence="4">
    <name type="scientific">hydrothermal vent metagenome</name>
    <dbReference type="NCBI Taxonomy" id="652676"/>
    <lineage>
        <taxon>unclassified sequences</taxon>
        <taxon>metagenomes</taxon>
        <taxon>ecological metagenomes</taxon>
    </lineage>
</organism>
<sequence length="190" mass="20251">MNIHKFFANDEIATRPLHHVMRAGIFLSLIIIIFISMSGRPLAQTIEYDLKSVSVLKINLPVSQAVTIVLSDAVSKIVAANAEIADAQPITDKSIYLVGRSFGTTTVNLYSESGAPVGLLAVEVGVNSADISRSIRAALPRSDVKVNTVNGRVQLSGSVNDAYSMEKVLEIVAQYGSPSIVNVITLKGGQ</sequence>
<dbReference type="EMBL" id="UOEQ01000339">
    <property type="protein sequence ID" value="VAW21285.1"/>
    <property type="molecule type" value="Genomic_DNA"/>
</dbReference>
<keyword evidence="1" id="KW-0472">Membrane</keyword>
<evidence type="ECO:0000256" key="1">
    <source>
        <dbReference type="SAM" id="Phobius"/>
    </source>
</evidence>
<reference evidence="4" key="1">
    <citation type="submission" date="2018-06" db="EMBL/GenBank/DDBJ databases">
        <authorList>
            <person name="Zhirakovskaya E."/>
        </authorList>
    </citation>
    <scope>NUCLEOTIDE SEQUENCE</scope>
</reference>
<evidence type="ECO:0008006" key="5">
    <source>
        <dbReference type="Google" id="ProtNLM"/>
    </source>
</evidence>
<evidence type="ECO:0000259" key="3">
    <source>
        <dbReference type="Pfam" id="PF13629"/>
    </source>
</evidence>
<accession>A0A3B0TRN4</accession>
<dbReference type="InterPro" id="IPR007055">
    <property type="entry name" value="BON_dom"/>
</dbReference>
<feature type="domain" description="Pilus formation protein N-terminal" evidence="3">
    <location>
        <begin position="57"/>
        <end position="124"/>
    </location>
</feature>
<dbReference type="AlphaFoldDB" id="A0A3B0TRN4"/>
<feature type="non-terminal residue" evidence="4">
    <location>
        <position position="190"/>
    </location>
</feature>
<dbReference type="Pfam" id="PF13629">
    <property type="entry name" value="T2SS-T3SS_pil_N"/>
    <property type="match status" value="1"/>
</dbReference>
<feature type="transmembrane region" description="Helical" evidence="1">
    <location>
        <begin position="20"/>
        <end position="37"/>
    </location>
</feature>
<feature type="domain" description="BON" evidence="2">
    <location>
        <begin position="128"/>
        <end position="187"/>
    </location>
</feature>
<evidence type="ECO:0000313" key="4">
    <source>
        <dbReference type="EMBL" id="VAW21285.1"/>
    </source>
</evidence>